<evidence type="ECO:0000313" key="2">
    <source>
        <dbReference type="Proteomes" id="UP001148838"/>
    </source>
</evidence>
<sequence length="88" mass="9521">MAGLCEGGNEPPGSLKAICNLKAVNVLRYIAFVDLDSSTLNPVARESCDPSHITLPTFQVHLGMAFARTLRSRGSRSEENSSIEDTKK</sequence>
<evidence type="ECO:0000313" key="1">
    <source>
        <dbReference type="EMBL" id="KAJ4440172.1"/>
    </source>
</evidence>
<comment type="caution">
    <text evidence="1">The sequence shown here is derived from an EMBL/GenBank/DDBJ whole genome shotgun (WGS) entry which is preliminary data.</text>
</comment>
<keyword evidence="2" id="KW-1185">Reference proteome</keyword>
<reference evidence="1 2" key="1">
    <citation type="journal article" date="2022" name="Allergy">
        <title>Genome assembly and annotation of Periplaneta americana reveal a comprehensive cockroach allergen profile.</title>
        <authorList>
            <person name="Wang L."/>
            <person name="Xiong Q."/>
            <person name="Saelim N."/>
            <person name="Wang L."/>
            <person name="Nong W."/>
            <person name="Wan A.T."/>
            <person name="Shi M."/>
            <person name="Liu X."/>
            <person name="Cao Q."/>
            <person name="Hui J.H.L."/>
            <person name="Sookrung N."/>
            <person name="Leung T.F."/>
            <person name="Tungtrongchitr A."/>
            <person name="Tsui S.K.W."/>
        </authorList>
    </citation>
    <scope>NUCLEOTIDE SEQUENCE [LARGE SCALE GENOMIC DNA]</scope>
    <source>
        <strain evidence="1">PWHHKU_190912</strain>
    </source>
</reference>
<organism evidence="1 2">
    <name type="scientific">Periplaneta americana</name>
    <name type="common">American cockroach</name>
    <name type="synonym">Blatta americana</name>
    <dbReference type="NCBI Taxonomy" id="6978"/>
    <lineage>
        <taxon>Eukaryota</taxon>
        <taxon>Metazoa</taxon>
        <taxon>Ecdysozoa</taxon>
        <taxon>Arthropoda</taxon>
        <taxon>Hexapoda</taxon>
        <taxon>Insecta</taxon>
        <taxon>Pterygota</taxon>
        <taxon>Neoptera</taxon>
        <taxon>Polyneoptera</taxon>
        <taxon>Dictyoptera</taxon>
        <taxon>Blattodea</taxon>
        <taxon>Blattoidea</taxon>
        <taxon>Blattidae</taxon>
        <taxon>Blattinae</taxon>
        <taxon>Periplaneta</taxon>
    </lineage>
</organism>
<dbReference type="Proteomes" id="UP001148838">
    <property type="component" value="Unassembled WGS sequence"/>
</dbReference>
<protein>
    <submittedName>
        <fullName evidence="1">Uncharacterized protein</fullName>
    </submittedName>
</protein>
<dbReference type="EMBL" id="JAJSOF020000017">
    <property type="protein sequence ID" value="KAJ4440172.1"/>
    <property type="molecule type" value="Genomic_DNA"/>
</dbReference>
<accession>A0ABQ8T126</accession>
<proteinExistence type="predicted"/>
<gene>
    <name evidence="1" type="ORF">ANN_08310</name>
</gene>
<name>A0ABQ8T126_PERAM</name>